<evidence type="ECO:0000313" key="16">
    <source>
        <dbReference type="Proteomes" id="UP000008229"/>
    </source>
</evidence>
<keyword evidence="3 9" id="KW-0436">Ligase</keyword>
<evidence type="ECO:0000256" key="10">
    <source>
        <dbReference type="RuleBase" id="RU363035"/>
    </source>
</evidence>
<dbReference type="InterPro" id="IPR013155">
    <property type="entry name" value="M/V/L/I-tRNA-synth_anticd-bd"/>
</dbReference>
<dbReference type="PROSITE" id="PS00178">
    <property type="entry name" value="AA_TRNA_LIGASE_I"/>
    <property type="match status" value="1"/>
</dbReference>
<dbReference type="EMBL" id="CP001854">
    <property type="protein sequence ID" value="ADB51248.1"/>
    <property type="molecule type" value="Genomic_DNA"/>
</dbReference>
<dbReference type="PANTHER" id="PTHR43740:SF2">
    <property type="entry name" value="LEUCINE--TRNA LIGASE, MITOCHONDRIAL"/>
    <property type="match status" value="1"/>
</dbReference>
<evidence type="ECO:0000256" key="3">
    <source>
        <dbReference type="ARBA" id="ARBA00022598"/>
    </source>
</evidence>
<sequence length="819" mass="92236">MTELRELRYEPKAIEPKWQQVWADEHTWEVSNEDDGRPPYYVLEMLPYPSGEPHMGHMKNYALGDAVAHFNRRIGRRVLHPMGYDAFGLPAENNAIRTGVHPRDATAESIASFQRQFREWGISIDWTREFGTHEPRYYRWTQWLFLQLYERGLAYRKEAAVNWCPNDQTVLANEQVVDGHCERCGFEVEVRQLVQWFFAITRYADRLLADLDTIQWPEHVKTMQRNWIGRSEGAEVTFRNDDVGIDYEVFTTRPDTLFGATFFVMAPEHPDVLKLVEGTDREQAVRDYINHALTESKEERGDGDKAKTGVALGRTVRNPVNGEEIPMYVADYVLMEYGTGAIMAVPGHDARDHAFATAYDLPIRRVIASEPGVEDELPYTGDGVLVNSAPQFDGKPNRAALEEIVAWLHGDGKGQRSINYRLRDWLVSRQRYWGCPIPIVYCDDCGAVPVPAADLPVELPDVTEYKPRGRSPLAAAEEWVNTTCPRCGGAARRETDTMDTFVDSSWYFLRYTDANNDEAAWDRTVADRWMPVDQYIGGVEHAILHLLYARFFTKAFADMGLLGSDEPFQALFTQGMITRDGAKMSKSKGNVISPSTYVDRYGADTARCYILFIGPPDQDADWSDEGVEGVHRFLARLWRLGDELGAGSCDSPAAGSLSADVAVARKAHWAIEKVTNDVSGRFAFNTAISAVMELVNECYRHRESASPEVLRFACATAASLVFPFAPHVGSEVYELTTGRRVWEEPWPVADPALLEADTFQLVAQVNGKVRDRITAPSDASKERLEELARAAPNVLAHLDGRDVVKVIVVPGKLVNIVVR</sequence>
<dbReference type="InterPro" id="IPR025709">
    <property type="entry name" value="Leu_tRNA-synth_edit"/>
</dbReference>
<feature type="binding site" evidence="9">
    <location>
        <position position="586"/>
    </location>
    <ligand>
        <name>ATP</name>
        <dbReference type="ChEBI" id="CHEBI:30616"/>
    </ligand>
</feature>
<dbReference type="NCBIfam" id="TIGR00396">
    <property type="entry name" value="leuS_bact"/>
    <property type="match status" value="1"/>
</dbReference>
<evidence type="ECO:0000313" key="15">
    <source>
        <dbReference type="EMBL" id="ADB51248.1"/>
    </source>
</evidence>
<feature type="domain" description="Methionyl/Leucyl tRNA synthetase" evidence="13">
    <location>
        <begin position="41"/>
        <end position="187"/>
    </location>
</feature>
<dbReference type="eggNOG" id="COG0495">
    <property type="taxonomic scope" value="Bacteria"/>
</dbReference>
<dbReference type="InterPro" id="IPR009080">
    <property type="entry name" value="tRNAsynth_Ia_anticodon-bd"/>
</dbReference>
<dbReference type="KEGG" id="cwo:Cwoe_2829"/>
<dbReference type="Proteomes" id="UP000008229">
    <property type="component" value="Chromosome"/>
</dbReference>
<gene>
    <name evidence="9" type="primary">leuS</name>
    <name evidence="15" type="ordered locus">Cwoe_2829</name>
</gene>
<protein>
    <recommendedName>
        <fullName evidence="9">Leucine--tRNA ligase</fullName>
        <ecNumber evidence="9">6.1.1.4</ecNumber>
    </recommendedName>
    <alternativeName>
        <fullName evidence="9">Leucyl-tRNA synthetase</fullName>
        <shortName evidence="9">LeuRS</shortName>
    </alternativeName>
</protein>
<dbReference type="Pfam" id="PF00133">
    <property type="entry name" value="tRNA-synt_1"/>
    <property type="match status" value="1"/>
</dbReference>
<evidence type="ECO:0000256" key="6">
    <source>
        <dbReference type="ARBA" id="ARBA00022917"/>
    </source>
</evidence>
<evidence type="ECO:0000259" key="11">
    <source>
        <dbReference type="Pfam" id="PF00133"/>
    </source>
</evidence>
<evidence type="ECO:0000256" key="7">
    <source>
        <dbReference type="ARBA" id="ARBA00023146"/>
    </source>
</evidence>
<dbReference type="InterPro" id="IPR002302">
    <property type="entry name" value="Leu-tRNA-ligase"/>
</dbReference>
<dbReference type="GO" id="GO:0002161">
    <property type="term" value="F:aminoacyl-tRNA deacylase activity"/>
    <property type="evidence" value="ECO:0007669"/>
    <property type="project" value="InterPro"/>
</dbReference>
<dbReference type="PRINTS" id="PR00985">
    <property type="entry name" value="TRNASYNTHLEU"/>
</dbReference>
<evidence type="ECO:0000256" key="1">
    <source>
        <dbReference type="ARBA" id="ARBA00005594"/>
    </source>
</evidence>
<dbReference type="InterPro" id="IPR014729">
    <property type="entry name" value="Rossmann-like_a/b/a_fold"/>
</dbReference>
<keyword evidence="4 9" id="KW-0547">Nucleotide-binding</keyword>
<evidence type="ECO:0000256" key="8">
    <source>
        <dbReference type="ARBA" id="ARBA00047469"/>
    </source>
</evidence>
<dbReference type="InterPro" id="IPR009008">
    <property type="entry name" value="Val/Leu/Ile-tRNA-synth_edit"/>
</dbReference>
<dbReference type="SUPFAM" id="SSF52374">
    <property type="entry name" value="Nucleotidylyl transferase"/>
    <property type="match status" value="1"/>
</dbReference>
<proteinExistence type="inferred from homology"/>
<evidence type="ECO:0000256" key="4">
    <source>
        <dbReference type="ARBA" id="ARBA00022741"/>
    </source>
</evidence>
<dbReference type="OrthoDB" id="9810365at2"/>
<evidence type="ECO:0000259" key="13">
    <source>
        <dbReference type="Pfam" id="PF09334"/>
    </source>
</evidence>
<dbReference type="InterPro" id="IPR001412">
    <property type="entry name" value="aa-tRNA-synth_I_CS"/>
</dbReference>
<dbReference type="PANTHER" id="PTHR43740">
    <property type="entry name" value="LEUCYL-TRNA SYNTHETASE"/>
    <property type="match status" value="1"/>
</dbReference>
<dbReference type="Gene3D" id="3.10.20.590">
    <property type="match status" value="1"/>
</dbReference>
<dbReference type="FunFam" id="3.40.50.620:FF:000100">
    <property type="entry name" value="probable leucine--tRNA ligase, mitochondrial"/>
    <property type="match status" value="1"/>
</dbReference>
<dbReference type="Pfam" id="PF13603">
    <property type="entry name" value="tRNA-synt_1_2"/>
    <property type="match status" value="1"/>
</dbReference>
<feature type="short sequence motif" description="'HIGH' region" evidence="9">
    <location>
        <begin position="47"/>
        <end position="57"/>
    </location>
</feature>
<dbReference type="Gene3D" id="1.10.730.10">
    <property type="entry name" value="Isoleucyl-tRNA Synthetase, Domain 1"/>
    <property type="match status" value="1"/>
</dbReference>
<evidence type="ECO:0000259" key="14">
    <source>
        <dbReference type="Pfam" id="PF13603"/>
    </source>
</evidence>
<organism evidence="15 16">
    <name type="scientific">Conexibacter woesei (strain DSM 14684 / CCUG 47730 / CIP 108061 / JCM 11494 / NBRC 100937 / ID131577)</name>
    <dbReference type="NCBI Taxonomy" id="469383"/>
    <lineage>
        <taxon>Bacteria</taxon>
        <taxon>Bacillati</taxon>
        <taxon>Actinomycetota</taxon>
        <taxon>Thermoleophilia</taxon>
        <taxon>Solirubrobacterales</taxon>
        <taxon>Conexibacteraceae</taxon>
        <taxon>Conexibacter</taxon>
    </lineage>
</organism>
<evidence type="ECO:0000259" key="12">
    <source>
        <dbReference type="Pfam" id="PF08264"/>
    </source>
</evidence>
<evidence type="ECO:0000256" key="5">
    <source>
        <dbReference type="ARBA" id="ARBA00022840"/>
    </source>
</evidence>
<dbReference type="RefSeq" id="WP_012934299.1">
    <property type="nucleotide sequence ID" value="NC_013739.1"/>
</dbReference>
<reference evidence="15 16" key="1">
    <citation type="journal article" date="2010" name="Stand. Genomic Sci.">
        <title>Complete genome sequence of Conexibacter woesei type strain (ID131577).</title>
        <authorList>
            <person name="Pukall R."/>
            <person name="Lapidus A."/>
            <person name="Glavina Del Rio T."/>
            <person name="Copeland A."/>
            <person name="Tice H."/>
            <person name="Cheng J.-F."/>
            <person name="Lucas S."/>
            <person name="Chen F."/>
            <person name="Nolan M."/>
            <person name="Bruce D."/>
            <person name="Goodwin L."/>
            <person name="Pitluck S."/>
            <person name="Mavromatis K."/>
            <person name="Ivanova N."/>
            <person name="Ovchinnikova G."/>
            <person name="Pati A."/>
            <person name="Chen A."/>
            <person name="Palaniappan K."/>
            <person name="Land M."/>
            <person name="Hauser L."/>
            <person name="Chang Y.-J."/>
            <person name="Jeffries C.D."/>
            <person name="Chain P."/>
            <person name="Meincke L."/>
            <person name="Sims D."/>
            <person name="Brettin T."/>
            <person name="Detter J.C."/>
            <person name="Rohde M."/>
            <person name="Goeker M."/>
            <person name="Bristow J."/>
            <person name="Eisen J.A."/>
            <person name="Markowitz V."/>
            <person name="Kyrpides N.C."/>
            <person name="Klenk H.-P."/>
            <person name="Hugenholtz P."/>
        </authorList>
    </citation>
    <scope>NUCLEOTIDE SEQUENCE [LARGE SCALE GENOMIC DNA]</scope>
    <source>
        <strain evidence="16">DSM 14684 / CIP 108061 / JCM 11494 / NBRC 100937 / ID131577</strain>
    </source>
</reference>
<keyword evidence="7 9" id="KW-0030">Aminoacyl-tRNA synthetase</keyword>
<dbReference type="CDD" id="cd00812">
    <property type="entry name" value="LeuRS_core"/>
    <property type="match status" value="1"/>
</dbReference>
<keyword evidence="5 9" id="KW-0067">ATP-binding</keyword>
<feature type="domain" description="Methionyl/Valyl/Leucyl/Isoleucyl-tRNA synthetase anticodon-binding" evidence="12">
    <location>
        <begin position="665"/>
        <end position="781"/>
    </location>
</feature>
<evidence type="ECO:0000256" key="2">
    <source>
        <dbReference type="ARBA" id="ARBA00022490"/>
    </source>
</evidence>
<dbReference type="GO" id="GO:0005524">
    <property type="term" value="F:ATP binding"/>
    <property type="evidence" value="ECO:0007669"/>
    <property type="project" value="UniProtKB-UniRule"/>
</dbReference>
<accession>D3FAT5</accession>
<dbReference type="GO" id="GO:0006429">
    <property type="term" value="P:leucyl-tRNA aminoacylation"/>
    <property type="evidence" value="ECO:0007669"/>
    <property type="project" value="UniProtKB-UniRule"/>
</dbReference>
<keyword evidence="6 9" id="KW-0648">Protein biosynthesis</keyword>
<dbReference type="HAMAP" id="MF_00049_B">
    <property type="entry name" value="Leu_tRNA_synth_B"/>
    <property type="match status" value="1"/>
</dbReference>
<dbReference type="InterPro" id="IPR002300">
    <property type="entry name" value="aa-tRNA-synth_Ia"/>
</dbReference>
<dbReference type="InterPro" id="IPR015413">
    <property type="entry name" value="Methionyl/Leucyl_tRNA_Synth"/>
</dbReference>
<feature type="short sequence motif" description="'KMSKS' region" evidence="9">
    <location>
        <begin position="583"/>
        <end position="587"/>
    </location>
</feature>
<dbReference type="Gene3D" id="3.90.740.10">
    <property type="entry name" value="Valyl/Leucyl/Isoleucyl-tRNA synthetase, editing domain"/>
    <property type="match status" value="1"/>
</dbReference>
<comment type="subcellular location">
    <subcellularLocation>
        <location evidence="9">Cytoplasm</location>
    </subcellularLocation>
</comment>
<dbReference type="AlphaFoldDB" id="D3FAT5"/>
<dbReference type="GO" id="GO:0005829">
    <property type="term" value="C:cytosol"/>
    <property type="evidence" value="ECO:0007669"/>
    <property type="project" value="TreeGrafter"/>
</dbReference>
<comment type="similarity">
    <text evidence="1 9 10">Belongs to the class-I aminoacyl-tRNA synthetase family.</text>
</comment>
<dbReference type="Pfam" id="PF09334">
    <property type="entry name" value="tRNA-synt_1g"/>
    <property type="match status" value="1"/>
</dbReference>
<reference evidence="16" key="2">
    <citation type="submission" date="2010-01" db="EMBL/GenBank/DDBJ databases">
        <title>The complete genome of Conexibacter woesei DSM 14684.</title>
        <authorList>
            <consortium name="US DOE Joint Genome Institute (JGI-PGF)"/>
            <person name="Lucas S."/>
            <person name="Copeland A."/>
            <person name="Lapidus A."/>
            <person name="Glavina del Rio T."/>
            <person name="Dalin E."/>
            <person name="Tice H."/>
            <person name="Bruce D."/>
            <person name="Goodwin L."/>
            <person name="Pitluck S."/>
            <person name="Kyrpides N."/>
            <person name="Mavromatis K."/>
            <person name="Ivanova N."/>
            <person name="Mikhailova N."/>
            <person name="Chertkov O."/>
            <person name="Brettin T."/>
            <person name="Detter J.C."/>
            <person name="Han C."/>
            <person name="Larimer F."/>
            <person name="Land M."/>
            <person name="Hauser L."/>
            <person name="Markowitz V."/>
            <person name="Cheng J.-F."/>
            <person name="Hugenholtz P."/>
            <person name="Woyke T."/>
            <person name="Wu D."/>
            <person name="Pukall R."/>
            <person name="Steenblock K."/>
            <person name="Schneider S."/>
            <person name="Klenk H.-P."/>
            <person name="Eisen J.A."/>
        </authorList>
    </citation>
    <scope>NUCLEOTIDE SEQUENCE [LARGE SCALE GENOMIC DNA]</scope>
    <source>
        <strain evidence="16">DSM 14684 / CIP 108061 / JCM 11494 / NBRC 100937 / ID131577</strain>
    </source>
</reference>
<feature type="domain" description="Leucyl-tRNA synthetase editing" evidence="14">
    <location>
        <begin position="225"/>
        <end position="408"/>
    </location>
</feature>
<dbReference type="SUPFAM" id="SSF47323">
    <property type="entry name" value="Anticodon-binding domain of a subclass of class I aminoacyl-tRNA synthetases"/>
    <property type="match status" value="1"/>
</dbReference>
<dbReference type="CDD" id="cd07958">
    <property type="entry name" value="Anticodon_Ia_Leu_BEm"/>
    <property type="match status" value="1"/>
</dbReference>
<dbReference type="SUPFAM" id="SSF50677">
    <property type="entry name" value="ValRS/IleRS/LeuRS editing domain"/>
    <property type="match status" value="1"/>
</dbReference>
<dbReference type="FunFam" id="3.40.50.620:FF:000003">
    <property type="entry name" value="Leucine--tRNA ligase"/>
    <property type="match status" value="1"/>
</dbReference>
<dbReference type="Pfam" id="PF08264">
    <property type="entry name" value="Anticodon_1"/>
    <property type="match status" value="1"/>
</dbReference>
<dbReference type="FunFam" id="1.10.730.10:FF:000002">
    <property type="entry name" value="Leucine--tRNA ligase"/>
    <property type="match status" value="1"/>
</dbReference>
<dbReference type="GO" id="GO:0004823">
    <property type="term" value="F:leucine-tRNA ligase activity"/>
    <property type="evidence" value="ECO:0007669"/>
    <property type="project" value="UniProtKB-UniRule"/>
</dbReference>
<comment type="catalytic activity">
    <reaction evidence="8 9">
        <text>tRNA(Leu) + L-leucine + ATP = L-leucyl-tRNA(Leu) + AMP + diphosphate</text>
        <dbReference type="Rhea" id="RHEA:11688"/>
        <dbReference type="Rhea" id="RHEA-COMP:9613"/>
        <dbReference type="Rhea" id="RHEA-COMP:9622"/>
        <dbReference type="ChEBI" id="CHEBI:30616"/>
        <dbReference type="ChEBI" id="CHEBI:33019"/>
        <dbReference type="ChEBI" id="CHEBI:57427"/>
        <dbReference type="ChEBI" id="CHEBI:78442"/>
        <dbReference type="ChEBI" id="CHEBI:78494"/>
        <dbReference type="ChEBI" id="CHEBI:456215"/>
        <dbReference type="EC" id="6.1.1.4"/>
    </reaction>
</comment>
<dbReference type="FunFam" id="3.10.20.590:FF:000001">
    <property type="entry name" value="Leucine--tRNA ligase"/>
    <property type="match status" value="1"/>
</dbReference>
<evidence type="ECO:0000256" key="9">
    <source>
        <dbReference type="HAMAP-Rule" id="MF_00049"/>
    </source>
</evidence>
<dbReference type="HOGENOM" id="CLU_004427_0_0_11"/>
<dbReference type="EC" id="6.1.1.4" evidence="9"/>
<feature type="domain" description="Aminoacyl-tRNA synthetase class Ia" evidence="11">
    <location>
        <begin position="422"/>
        <end position="622"/>
    </location>
</feature>
<keyword evidence="16" id="KW-1185">Reference proteome</keyword>
<keyword evidence="2 9" id="KW-0963">Cytoplasm</keyword>
<name>D3FAT5_CONWI</name>
<dbReference type="Gene3D" id="3.40.50.620">
    <property type="entry name" value="HUPs"/>
    <property type="match status" value="2"/>
</dbReference>
<dbReference type="STRING" id="469383.Cwoe_2829"/>